<organism evidence="1 2">
    <name type="scientific">Nostoc azollae (strain 0708)</name>
    <name type="common">Anabaena azollae (strain 0708)</name>
    <dbReference type="NCBI Taxonomy" id="551115"/>
    <lineage>
        <taxon>Bacteria</taxon>
        <taxon>Bacillati</taxon>
        <taxon>Cyanobacteriota</taxon>
        <taxon>Cyanophyceae</taxon>
        <taxon>Nostocales</taxon>
        <taxon>Nostocaceae</taxon>
        <taxon>Trichormus</taxon>
    </lineage>
</organism>
<dbReference type="KEGG" id="naz:Aazo_2633"/>
<proteinExistence type="predicted"/>
<reference evidence="1 2" key="1">
    <citation type="journal article" date="2010" name="PLoS ONE">
        <title>Genome erosion in a nitrogen-fixing vertically transmitted endosymbiotic multicellular cyanobacterium.</title>
        <authorList>
            <person name="Ran L."/>
            <person name="Larsson J."/>
            <person name="Vigil-Stenman T."/>
            <person name="Nylander J.A."/>
            <person name="Ininbergs K."/>
            <person name="Zheng W.W."/>
            <person name="Lapidus A."/>
            <person name="Lowry S."/>
            <person name="Haselkorn R."/>
            <person name="Bergman B."/>
        </authorList>
    </citation>
    <scope>NUCLEOTIDE SEQUENCE [LARGE SCALE GENOMIC DNA]</scope>
    <source>
        <strain evidence="1 2">0708</strain>
    </source>
</reference>
<dbReference type="HOGENOM" id="CLU_2986386_0_0_3"/>
<gene>
    <name evidence="1" type="ordered locus">Aazo_2633</name>
</gene>
<dbReference type="EMBL" id="CP002059">
    <property type="protein sequence ID" value="ADI64519.1"/>
    <property type="molecule type" value="Genomic_DNA"/>
</dbReference>
<dbReference type="AlphaFoldDB" id="D7DZN7"/>
<accession>D7DZN7</accession>
<evidence type="ECO:0000313" key="1">
    <source>
        <dbReference type="EMBL" id="ADI64519.1"/>
    </source>
</evidence>
<dbReference type="Proteomes" id="UP000001511">
    <property type="component" value="Chromosome"/>
</dbReference>
<keyword evidence="2" id="KW-1185">Reference proteome</keyword>
<protein>
    <submittedName>
        <fullName evidence="1">Uncharacterized protein</fullName>
    </submittedName>
</protein>
<dbReference type="STRING" id="551115.Aazo_2633"/>
<name>D7DZN7_NOSA0</name>
<sequence>MNNWFSINPTSYQSFSLSTNNILLPPAPESPMTPITKMPRKSPPMLFLPVYSQSVL</sequence>
<evidence type="ECO:0000313" key="2">
    <source>
        <dbReference type="Proteomes" id="UP000001511"/>
    </source>
</evidence>